<reference evidence="7" key="1">
    <citation type="submission" date="2017-02" db="UniProtKB">
        <authorList>
            <consortium name="WormBaseParasite"/>
        </authorList>
    </citation>
    <scope>IDENTIFICATION</scope>
</reference>
<dbReference type="PANTHER" id="PTHR23310:SF62">
    <property type="entry name" value="ACYL-COA BINDING PROTEIN 1, ISOFORM A"/>
    <property type="match status" value="1"/>
</dbReference>
<dbReference type="GO" id="GO:0006631">
    <property type="term" value="P:fatty acid metabolic process"/>
    <property type="evidence" value="ECO:0007669"/>
    <property type="project" value="TreeGrafter"/>
</dbReference>
<dbReference type="PROSITE" id="PS51228">
    <property type="entry name" value="ACB_2"/>
    <property type="match status" value="1"/>
</dbReference>
<comment type="similarity">
    <text evidence="1">Belongs to the ACBP family.</text>
</comment>
<reference evidence="5 6" key="2">
    <citation type="submission" date="2018-11" db="EMBL/GenBank/DDBJ databases">
        <authorList>
            <consortium name="Pathogen Informatics"/>
        </authorList>
    </citation>
    <scope>NUCLEOTIDE SEQUENCE [LARGE SCALE GENOMIC DNA]</scope>
</reference>
<dbReference type="InterPro" id="IPR035984">
    <property type="entry name" value="Acyl-CoA-binding_sf"/>
</dbReference>
<dbReference type="InterPro" id="IPR000582">
    <property type="entry name" value="Acyl-CoA-binding_protein"/>
</dbReference>
<evidence type="ECO:0000256" key="2">
    <source>
        <dbReference type="ARBA" id="ARBA00023121"/>
    </source>
</evidence>
<organism evidence="7">
    <name type="scientific">Anisakis simplex</name>
    <name type="common">Herring worm</name>
    <dbReference type="NCBI Taxonomy" id="6269"/>
    <lineage>
        <taxon>Eukaryota</taxon>
        <taxon>Metazoa</taxon>
        <taxon>Ecdysozoa</taxon>
        <taxon>Nematoda</taxon>
        <taxon>Chromadorea</taxon>
        <taxon>Rhabditida</taxon>
        <taxon>Spirurina</taxon>
        <taxon>Ascaridomorpha</taxon>
        <taxon>Ascaridoidea</taxon>
        <taxon>Anisakidae</taxon>
        <taxon>Anisakis</taxon>
        <taxon>Anisakis simplex complex</taxon>
    </lineage>
</organism>
<feature type="domain" description="ACB" evidence="4">
    <location>
        <begin position="1"/>
        <end position="84"/>
    </location>
</feature>
<dbReference type="PROSITE" id="PS00880">
    <property type="entry name" value="ACB_1"/>
    <property type="match status" value="1"/>
</dbReference>
<dbReference type="Proteomes" id="UP000267096">
    <property type="component" value="Unassembled WGS sequence"/>
</dbReference>
<sequence length="85" mass="9668">MTFEEAAEKVKKLKKRPTDDEMLEVYSLYKQATVGDINTTEPGITDVKGRAKWNAWKGRKGMSKDKAKEEYVKLVDKLVAKYGLA</sequence>
<keyword evidence="6" id="KW-1185">Reference proteome</keyword>
<comment type="function">
    <text evidence="3">Binds medium- and long-chain acyl-CoA esters with very high affinity and may function as an intracellular carrier of acyl-CoA esters.</text>
</comment>
<dbReference type="EMBL" id="UYRR01031289">
    <property type="protein sequence ID" value="VDK48604.1"/>
    <property type="molecule type" value="Genomic_DNA"/>
</dbReference>
<dbReference type="FunFam" id="1.20.80.10:FF:000010">
    <property type="entry name" value="Acyl-CoA-binding domain-containing protein 5"/>
    <property type="match status" value="1"/>
</dbReference>
<protein>
    <submittedName>
        <fullName evidence="7">Acyl-CoA-binding protein homolog 1 (inferred by orthology to a C. elegans protein)</fullName>
    </submittedName>
</protein>
<evidence type="ECO:0000313" key="5">
    <source>
        <dbReference type="EMBL" id="VDK48604.1"/>
    </source>
</evidence>
<dbReference type="Gene3D" id="1.20.80.10">
    <property type="match status" value="1"/>
</dbReference>
<evidence type="ECO:0000256" key="3">
    <source>
        <dbReference type="ARBA" id="ARBA00059808"/>
    </source>
</evidence>
<evidence type="ECO:0000313" key="6">
    <source>
        <dbReference type="Proteomes" id="UP000267096"/>
    </source>
</evidence>
<dbReference type="InterPro" id="IPR014352">
    <property type="entry name" value="FERM/acyl-CoA-bd_prot_sf"/>
</dbReference>
<gene>
    <name evidence="5" type="ORF">ASIM_LOCUS12976</name>
</gene>
<dbReference type="PRINTS" id="PR00689">
    <property type="entry name" value="ACOABINDINGP"/>
</dbReference>
<proteinExistence type="inferred from homology"/>
<dbReference type="PANTHER" id="PTHR23310">
    <property type="entry name" value="ACYL-COA-BINDING PROTEIN, ACBP"/>
    <property type="match status" value="1"/>
</dbReference>
<evidence type="ECO:0000259" key="4">
    <source>
        <dbReference type="PROSITE" id="PS51228"/>
    </source>
</evidence>
<dbReference type="SUPFAM" id="SSF47027">
    <property type="entry name" value="Acyl-CoA binding protein"/>
    <property type="match status" value="1"/>
</dbReference>
<evidence type="ECO:0000313" key="7">
    <source>
        <dbReference type="WBParaSite" id="ASIM_0001354801-mRNA-1"/>
    </source>
</evidence>
<keyword evidence="2" id="KW-0446">Lipid-binding</keyword>
<dbReference type="Pfam" id="PF00887">
    <property type="entry name" value="ACBP"/>
    <property type="match status" value="1"/>
</dbReference>
<dbReference type="OrthoDB" id="346910at2759"/>
<accession>A0A0M3JYL8</accession>
<name>A0A0M3JYL8_ANISI</name>
<dbReference type="GO" id="GO:0000062">
    <property type="term" value="F:fatty-acyl-CoA binding"/>
    <property type="evidence" value="ECO:0007669"/>
    <property type="project" value="InterPro"/>
</dbReference>
<dbReference type="GO" id="GO:0019915">
    <property type="term" value="P:lipid storage"/>
    <property type="evidence" value="ECO:0007669"/>
    <property type="project" value="UniProtKB-ARBA"/>
</dbReference>
<evidence type="ECO:0000256" key="1">
    <source>
        <dbReference type="ARBA" id="ARBA00005567"/>
    </source>
</evidence>
<dbReference type="WBParaSite" id="ASIM_0001354801-mRNA-1">
    <property type="protein sequence ID" value="ASIM_0001354801-mRNA-1"/>
    <property type="gene ID" value="ASIM_0001354801"/>
</dbReference>
<dbReference type="InterPro" id="IPR022408">
    <property type="entry name" value="Acyl-CoA-binding_prot_CS"/>
</dbReference>
<dbReference type="AlphaFoldDB" id="A0A0M3JYL8"/>